<dbReference type="Proteomes" id="UP000509241">
    <property type="component" value="Chromosome"/>
</dbReference>
<dbReference type="SUPFAM" id="SSF55931">
    <property type="entry name" value="Glutamine synthetase/guanido kinase"/>
    <property type="match status" value="1"/>
</dbReference>
<dbReference type="InterPro" id="IPR014746">
    <property type="entry name" value="Gln_synth/guanido_kin_cat_dom"/>
</dbReference>
<dbReference type="RefSeq" id="WP_179264558.1">
    <property type="nucleotide sequence ID" value="NZ_CP058601.1"/>
</dbReference>
<dbReference type="Pfam" id="PF04107">
    <property type="entry name" value="GCS2"/>
    <property type="match status" value="1"/>
</dbReference>
<dbReference type="GO" id="GO:0042398">
    <property type="term" value="P:modified amino acid biosynthetic process"/>
    <property type="evidence" value="ECO:0007669"/>
    <property type="project" value="InterPro"/>
</dbReference>
<accession>A0A7D5KN05</accession>
<dbReference type="EMBL" id="CP058601">
    <property type="protein sequence ID" value="QLG51238.1"/>
    <property type="molecule type" value="Genomic_DNA"/>
</dbReference>
<evidence type="ECO:0000313" key="1">
    <source>
        <dbReference type="EMBL" id="QLG51238.1"/>
    </source>
</evidence>
<dbReference type="GO" id="GO:0004357">
    <property type="term" value="F:glutamate-cysteine ligase activity"/>
    <property type="evidence" value="ECO:0007669"/>
    <property type="project" value="InterPro"/>
</dbReference>
<dbReference type="PANTHER" id="PTHR36510">
    <property type="entry name" value="GLUTAMATE--CYSTEINE LIGASE 2-RELATED"/>
    <property type="match status" value="1"/>
</dbReference>
<dbReference type="InterPro" id="IPR006336">
    <property type="entry name" value="GCS2"/>
</dbReference>
<dbReference type="PANTHER" id="PTHR36510:SF1">
    <property type="entry name" value="GLUTAMATE--CYSTEINE LIGASE 2-RELATED"/>
    <property type="match status" value="1"/>
</dbReference>
<dbReference type="InterPro" id="IPR050141">
    <property type="entry name" value="GCL_type2/YbdK_subfam"/>
</dbReference>
<dbReference type="GeneID" id="56034580"/>
<keyword evidence="2" id="KW-1185">Reference proteome</keyword>
<proteinExistence type="predicted"/>
<reference evidence="1 2" key="1">
    <citation type="submission" date="2020-07" db="EMBL/GenBank/DDBJ databases">
        <authorList>
            <person name="Cui H."/>
        </authorList>
    </citation>
    <scope>NUCLEOTIDE SEQUENCE [LARGE SCALE GENOMIC DNA]</scope>
    <source>
        <strain evidence="1 2">YPL8</strain>
    </source>
</reference>
<gene>
    <name evidence="1" type="ORF">HYG82_14775</name>
</gene>
<name>A0A7D5KN05_9EURY</name>
<protein>
    <submittedName>
        <fullName evidence="1">Glutamate--cysteine ligase</fullName>
    </submittedName>
</protein>
<dbReference type="OrthoDB" id="156252at2157"/>
<sequence>MQKSIEVEYWVVDQDGALTKPGELTNYSEFVEEEFVYPLLELKTPPCESYAALRSTFVELLDELLSKADELDKTLVPLGTPLNSGPIEVRPSKRSRIQKRVLGDNFAYAKYCAGTHLHFEKRNVTDQLNVLTSLDPALALLNSSPYFRGERTANSARAYIYRQKCYEYFPLHGQLWDYVNTVGQWERQLDRLFDSFKEASMNEGVNEVDIDASFSPQDIVWTPVRLRDEMPTVEWRAPDTSLPSQILQLTKEVDSVMKQLYHAEVRIEGDTGEVTDDGITLPEFDTVLDYVQEAIHDGLESEQLAAYLERMGFSVQEYEPLTREIDGHDHVSLDEAREIRLRYGERLRRDVDQLLRK</sequence>
<keyword evidence="1" id="KW-0436">Ligase</keyword>
<dbReference type="AlphaFoldDB" id="A0A7D5KN05"/>
<dbReference type="KEGG" id="haly:HYG82_14775"/>
<dbReference type="Gene3D" id="3.30.590.20">
    <property type="match status" value="1"/>
</dbReference>
<organism evidence="1 2">
    <name type="scientific">Natrinema halophilum</name>
    <dbReference type="NCBI Taxonomy" id="1699371"/>
    <lineage>
        <taxon>Archaea</taxon>
        <taxon>Methanobacteriati</taxon>
        <taxon>Methanobacteriota</taxon>
        <taxon>Stenosarchaea group</taxon>
        <taxon>Halobacteria</taxon>
        <taxon>Halobacteriales</taxon>
        <taxon>Natrialbaceae</taxon>
        <taxon>Natrinema</taxon>
    </lineage>
</organism>
<evidence type="ECO:0000313" key="2">
    <source>
        <dbReference type="Proteomes" id="UP000509241"/>
    </source>
</evidence>